<dbReference type="InterPro" id="IPR013196">
    <property type="entry name" value="HTH_11"/>
</dbReference>
<keyword evidence="4" id="KW-1185">Reference proteome</keyword>
<dbReference type="InterPro" id="IPR026881">
    <property type="entry name" value="WYL_dom"/>
</dbReference>
<accession>A0A1G7CR12</accession>
<feature type="domain" description="WYL" evidence="2">
    <location>
        <begin position="139"/>
        <end position="204"/>
    </location>
</feature>
<dbReference type="InterPro" id="IPR036388">
    <property type="entry name" value="WH-like_DNA-bd_sf"/>
</dbReference>
<dbReference type="RefSeq" id="WP_089956624.1">
    <property type="nucleotide sequence ID" value="NZ_FNAV01000003.1"/>
</dbReference>
<dbReference type="SUPFAM" id="SSF46785">
    <property type="entry name" value="Winged helix' DNA-binding domain"/>
    <property type="match status" value="1"/>
</dbReference>
<evidence type="ECO:0000259" key="1">
    <source>
        <dbReference type="Pfam" id="PF08279"/>
    </source>
</evidence>
<dbReference type="AlphaFoldDB" id="A0A1G7CR12"/>
<reference evidence="4" key="1">
    <citation type="submission" date="2016-10" db="EMBL/GenBank/DDBJ databases">
        <authorList>
            <person name="Varghese N."/>
            <person name="Submissions S."/>
        </authorList>
    </citation>
    <scope>NUCLEOTIDE SEQUENCE [LARGE SCALE GENOMIC DNA]</scope>
    <source>
        <strain evidence="4">DSM 10146</strain>
    </source>
</reference>
<evidence type="ECO:0000313" key="4">
    <source>
        <dbReference type="Proteomes" id="UP000198994"/>
    </source>
</evidence>
<evidence type="ECO:0000259" key="2">
    <source>
        <dbReference type="Pfam" id="PF13280"/>
    </source>
</evidence>
<dbReference type="PANTHER" id="PTHR34580">
    <property type="match status" value="1"/>
</dbReference>
<dbReference type="InterPro" id="IPR051534">
    <property type="entry name" value="CBASS_pafABC_assoc_protein"/>
</dbReference>
<dbReference type="Gene3D" id="1.10.10.10">
    <property type="entry name" value="Winged helix-like DNA-binding domain superfamily/Winged helix DNA-binding domain"/>
    <property type="match status" value="1"/>
</dbReference>
<sequence>MSRTVRLFQLMQALRRLPSPATAAALAQETGVSERTLYRDIEALRGLGAVIDGAAGYGYTLIEDPHMPPLSFTDDEIEALVLGLSEVAALGDPALAEGAQSALSKLRARLPERQAQQLRHAVLTAHRFDPPVPPAVDSRAIRQAMRTEVAICFDYVDAAGQATARHVKPLSIVLFDRSHCLLAWCLLRKDFRMFRLDRMAALEITGDSFRPERVPLLRSYLERLREEIAGNRDRAG</sequence>
<dbReference type="OrthoDB" id="9807255at2"/>
<evidence type="ECO:0000313" key="3">
    <source>
        <dbReference type="EMBL" id="SDE41739.1"/>
    </source>
</evidence>
<dbReference type="PROSITE" id="PS52050">
    <property type="entry name" value="WYL"/>
    <property type="match status" value="1"/>
</dbReference>
<dbReference type="Proteomes" id="UP000198994">
    <property type="component" value="Unassembled WGS sequence"/>
</dbReference>
<dbReference type="PANTHER" id="PTHR34580:SF3">
    <property type="entry name" value="PROTEIN PAFB"/>
    <property type="match status" value="1"/>
</dbReference>
<organism evidence="3 4">
    <name type="scientific">Salipiger thiooxidans</name>
    <dbReference type="NCBI Taxonomy" id="282683"/>
    <lineage>
        <taxon>Bacteria</taxon>
        <taxon>Pseudomonadati</taxon>
        <taxon>Pseudomonadota</taxon>
        <taxon>Alphaproteobacteria</taxon>
        <taxon>Rhodobacterales</taxon>
        <taxon>Roseobacteraceae</taxon>
        <taxon>Salipiger</taxon>
    </lineage>
</organism>
<protein>
    <submittedName>
        <fullName evidence="3">HTH domain-containing protein</fullName>
    </submittedName>
</protein>
<feature type="domain" description="Helix-turn-helix type 11" evidence="1">
    <location>
        <begin position="6"/>
        <end position="59"/>
    </location>
</feature>
<dbReference type="Pfam" id="PF08279">
    <property type="entry name" value="HTH_11"/>
    <property type="match status" value="1"/>
</dbReference>
<gene>
    <name evidence="3" type="ORF">SAMN04488105_103303</name>
</gene>
<dbReference type="EMBL" id="FNAV01000003">
    <property type="protein sequence ID" value="SDE41739.1"/>
    <property type="molecule type" value="Genomic_DNA"/>
</dbReference>
<dbReference type="Pfam" id="PF13280">
    <property type="entry name" value="WYL"/>
    <property type="match status" value="1"/>
</dbReference>
<proteinExistence type="predicted"/>
<dbReference type="InterPro" id="IPR036390">
    <property type="entry name" value="WH_DNA-bd_sf"/>
</dbReference>
<name>A0A1G7CR12_9RHOB</name>
<dbReference type="STRING" id="282683.SAMN04488105_103303"/>